<dbReference type="Proteomes" id="UP000765509">
    <property type="component" value="Unassembled WGS sequence"/>
</dbReference>
<proteinExistence type="predicted"/>
<evidence type="ECO:0000313" key="3">
    <source>
        <dbReference type="Proteomes" id="UP000765509"/>
    </source>
</evidence>
<sequence>MPVQHSPPARQTISQARAQAVLTPTPRAPLDGTPAVPQLRAHLDKGPNLEAAAPSRKEGRGPIRSNSFSGVAVQLPGLSRTTFKGPGEDGEEEEGNSVEEEESDGTEGPTLAQYNQPVSHQY</sequence>
<feature type="region of interest" description="Disordered" evidence="1">
    <location>
        <begin position="1"/>
        <end position="122"/>
    </location>
</feature>
<dbReference type="EMBL" id="AVOT02002062">
    <property type="protein sequence ID" value="MBW0469046.1"/>
    <property type="molecule type" value="Genomic_DNA"/>
</dbReference>
<feature type="compositionally biased region" description="Acidic residues" evidence="1">
    <location>
        <begin position="88"/>
        <end position="105"/>
    </location>
</feature>
<evidence type="ECO:0000256" key="1">
    <source>
        <dbReference type="SAM" id="MobiDB-lite"/>
    </source>
</evidence>
<keyword evidence="3" id="KW-1185">Reference proteome</keyword>
<evidence type="ECO:0000313" key="2">
    <source>
        <dbReference type="EMBL" id="MBW0469046.1"/>
    </source>
</evidence>
<name>A0A9Q3GIU3_9BASI</name>
<feature type="compositionally biased region" description="Polar residues" evidence="1">
    <location>
        <begin position="112"/>
        <end position="122"/>
    </location>
</feature>
<gene>
    <name evidence="2" type="ORF">O181_008761</name>
</gene>
<dbReference type="AlphaFoldDB" id="A0A9Q3GIU3"/>
<reference evidence="2" key="1">
    <citation type="submission" date="2021-03" db="EMBL/GenBank/DDBJ databases">
        <title>Draft genome sequence of rust myrtle Austropuccinia psidii MF-1, a brazilian biotype.</title>
        <authorList>
            <person name="Quecine M.C."/>
            <person name="Pachon D.M.R."/>
            <person name="Bonatelli M.L."/>
            <person name="Correr F.H."/>
            <person name="Franceschini L.M."/>
            <person name="Leite T.F."/>
            <person name="Margarido G.R.A."/>
            <person name="Almeida C.A."/>
            <person name="Ferrarezi J.A."/>
            <person name="Labate C.A."/>
        </authorList>
    </citation>
    <scope>NUCLEOTIDE SEQUENCE</scope>
    <source>
        <strain evidence="2">MF-1</strain>
    </source>
</reference>
<organism evidence="2 3">
    <name type="scientific">Austropuccinia psidii MF-1</name>
    <dbReference type="NCBI Taxonomy" id="1389203"/>
    <lineage>
        <taxon>Eukaryota</taxon>
        <taxon>Fungi</taxon>
        <taxon>Dikarya</taxon>
        <taxon>Basidiomycota</taxon>
        <taxon>Pucciniomycotina</taxon>
        <taxon>Pucciniomycetes</taxon>
        <taxon>Pucciniales</taxon>
        <taxon>Sphaerophragmiaceae</taxon>
        <taxon>Austropuccinia</taxon>
    </lineage>
</organism>
<protein>
    <submittedName>
        <fullName evidence="2">Uncharacterized protein</fullName>
    </submittedName>
</protein>
<comment type="caution">
    <text evidence="2">The sequence shown here is derived from an EMBL/GenBank/DDBJ whole genome shotgun (WGS) entry which is preliminary data.</text>
</comment>
<accession>A0A9Q3GIU3</accession>